<dbReference type="Gene3D" id="1.20.1270.180">
    <property type="match status" value="1"/>
</dbReference>
<evidence type="ECO:0000313" key="3">
    <source>
        <dbReference type="Proteomes" id="UP000191010"/>
    </source>
</evidence>
<gene>
    <name evidence="2" type="ORF">B2J77_09135</name>
</gene>
<organism evidence="2 3">
    <name type="scientific">Pseudomonas parafulva</name>
    <dbReference type="NCBI Taxonomy" id="157782"/>
    <lineage>
        <taxon>Bacteria</taxon>
        <taxon>Pseudomonadati</taxon>
        <taxon>Pseudomonadota</taxon>
        <taxon>Gammaproteobacteria</taxon>
        <taxon>Pseudomonadales</taxon>
        <taxon>Pseudomonadaceae</taxon>
        <taxon>Pseudomonas</taxon>
    </lineage>
</organism>
<evidence type="ECO:0000259" key="1">
    <source>
        <dbReference type="Pfam" id="PF07007"/>
    </source>
</evidence>
<evidence type="ECO:0000313" key="2">
    <source>
        <dbReference type="EMBL" id="AQW68365.1"/>
    </source>
</evidence>
<keyword evidence="3" id="KW-1185">Reference proteome</keyword>
<reference evidence="2 3" key="1">
    <citation type="submission" date="2017-02" db="EMBL/GenBank/DDBJ databases">
        <authorList>
            <person name="Guo L."/>
        </authorList>
    </citation>
    <scope>NUCLEOTIDE SEQUENCE [LARGE SCALE GENOMIC DNA]</scope>
    <source>
        <strain evidence="2 3">PRS09-11288</strain>
    </source>
</reference>
<dbReference type="Proteomes" id="UP000191010">
    <property type="component" value="Chromosome"/>
</dbReference>
<name>A0ABN4XVA1_9PSED</name>
<sequence>MKEFFKSICIGSLLVMTTAHADVGREEELDEAVRQFAAKVEAVWQQCLKRPDVRTTNDSNRCLVTMLRATNDAVEQKYLAKLEKARDMAKHPDGFATYETVPGLLEESQAQWKKYVKTDCDGIGAESAGGTARSTFALRCEYQHALHRLRALDAWF</sequence>
<proteinExistence type="predicted"/>
<dbReference type="RefSeq" id="WP_078478430.1">
    <property type="nucleotide sequence ID" value="NZ_CP019952.1"/>
</dbReference>
<protein>
    <recommendedName>
        <fullName evidence="1">Lysozyme inhibitor LprI-like N-terminal domain-containing protein</fullName>
    </recommendedName>
</protein>
<accession>A0ABN4XVA1</accession>
<dbReference type="InterPro" id="IPR009739">
    <property type="entry name" value="LprI-like_N"/>
</dbReference>
<feature type="domain" description="Lysozyme inhibitor LprI-like N-terminal" evidence="1">
    <location>
        <begin position="53"/>
        <end position="152"/>
    </location>
</feature>
<dbReference type="Pfam" id="PF07007">
    <property type="entry name" value="LprI"/>
    <property type="match status" value="1"/>
</dbReference>
<dbReference type="EMBL" id="CP019952">
    <property type="protein sequence ID" value="AQW68365.1"/>
    <property type="molecule type" value="Genomic_DNA"/>
</dbReference>